<dbReference type="EMBL" id="OW150024">
    <property type="protein sequence ID" value="CAH2032106.1"/>
    <property type="molecule type" value="Genomic_DNA"/>
</dbReference>
<keyword evidence="2" id="KW-1185">Reference proteome</keyword>
<reference evidence="1 2" key="1">
    <citation type="submission" date="2022-03" db="EMBL/GenBank/DDBJ databases">
        <authorList>
            <person name="Koch H."/>
        </authorList>
    </citation>
    <scope>NUCLEOTIDE SEQUENCE [LARGE SCALE GENOMIC DNA]</scope>
    <source>
        <strain evidence="1 2">G1</strain>
    </source>
</reference>
<evidence type="ECO:0008006" key="3">
    <source>
        <dbReference type="Google" id="ProtNLM"/>
    </source>
</evidence>
<evidence type="ECO:0000313" key="2">
    <source>
        <dbReference type="Proteomes" id="UP001295463"/>
    </source>
</evidence>
<sequence>MKTRRKPVSFRLDPRLIDDIDFFARKSGVSRTAAVEMLLSDGVREVNELICGHAPKCTTKQKGLLS</sequence>
<dbReference type="Proteomes" id="UP001295463">
    <property type="component" value="Chromosome"/>
</dbReference>
<dbReference type="RefSeq" id="WP_305732884.1">
    <property type="nucleotide sequence ID" value="NZ_OW150024.1"/>
</dbReference>
<gene>
    <name evidence="1" type="ORF">GEAMG1_2270</name>
</gene>
<dbReference type="InterPro" id="IPR010985">
    <property type="entry name" value="Ribbon_hlx_hlx"/>
</dbReference>
<accession>A0ABM9DAC2</accession>
<organism evidence="1 2">
    <name type="scientific">Trichlorobacter ammonificans</name>
    <dbReference type="NCBI Taxonomy" id="2916410"/>
    <lineage>
        <taxon>Bacteria</taxon>
        <taxon>Pseudomonadati</taxon>
        <taxon>Thermodesulfobacteriota</taxon>
        <taxon>Desulfuromonadia</taxon>
        <taxon>Geobacterales</taxon>
        <taxon>Geobacteraceae</taxon>
        <taxon>Trichlorobacter</taxon>
    </lineage>
</organism>
<proteinExistence type="predicted"/>
<protein>
    <recommendedName>
        <fullName evidence="3">Ribbon-helix-helix protein CopG domain-containing protein</fullName>
    </recommendedName>
</protein>
<dbReference type="SUPFAM" id="SSF47598">
    <property type="entry name" value="Ribbon-helix-helix"/>
    <property type="match status" value="1"/>
</dbReference>
<name>A0ABM9DAC2_9BACT</name>
<evidence type="ECO:0000313" key="1">
    <source>
        <dbReference type="EMBL" id="CAH2032106.1"/>
    </source>
</evidence>